<evidence type="ECO:0000256" key="3">
    <source>
        <dbReference type="RuleBase" id="RU000363"/>
    </source>
</evidence>
<dbReference type="InterPro" id="IPR002347">
    <property type="entry name" value="SDR_fam"/>
</dbReference>
<dbReference type="Pfam" id="PF00106">
    <property type="entry name" value="adh_short"/>
    <property type="match status" value="1"/>
</dbReference>
<dbReference type="Proteomes" id="UP000007110">
    <property type="component" value="Unassembled WGS sequence"/>
</dbReference>
<dbReference type="KEGG" id="spu:588241"/>
<dbReference type="PANTHER" id="PTHR43313">
    <property type="entry name" value="SHORT-CHAIN DEHYDROGENASE/REDUCTASE FAMILY 9C"/>
    <property type="match status" value="1"/>
</dbReference>
<proteinExistence type="inferred from homology"/>
<dbReference type="InParanoid" id="A0A7M7P7U7"/>
<evidence type="ECO:0000256" key="2">
    <source>
        <dbReference type="ARBA" id="ARBA00023002"/>
    </source>
</evidence>
<reference evidence="5" key="1">
    <citation type="submission" date="2015-02" db="EMBL/GenBank/DDBJ databases">
        <title>Genome sequencing for Strongylocentrotus purpuratus.</title>
        <authorList>
            <person name="Murali S."/>
            <person name="Liu Y."/>
            <person name="Vee V."/>
            <person name="English A."/>
            <person name="Wang M."/>
            <person name="Skinner E."/>
            <person name="Han Y."/>
            <person name="Muzny D.M."/>
            <person name="Worley K.C."/>
            <person name="Gibbs R.A."/>
        </authorList>
    </citation>
    <scope>NUCLEOTIDE SEQUENCE</scope>
</reference>
<organism evidence="4 5">
    <name type="scientific">Strongylocentrotus purpuratus</name>
    <name type="common">Purple sea urchin</name>
    <dbReference type="NCBI Taxonomy" id="7668"/>
    <lineage>
        <taxon>Eukaryota</taxon>
        <taxon>Metazoa</taxon>
        <taxon>Echinodermata</taxon>
        <taxon>Eleutherozoa</taxon>
        <taxon>Echinozoa</taxon>
        <taxon>Echinoidea</taxon>
        <taxon>Euechinoidea</taxon>
        <taxon>Echinacea</taxon>
        <taxon>Camarodonta</taxon>
        <taxon>Echinidea</taxon>
        <taxon>Strongylocentrotidae</taxon>
        <taxon>Strongylocentrotus</taxon>
    </lineage>
</organism>
<reference evidence="4" key="2">
    <citation type="submission" date="2021-01" db="UniProtKB">
        <authorList>
            <consortium name="EnsemblMetazoa"/>
        </authorList>
    </citation>
    <scope>IDENTIFICATION</scope>
</reference>
<dbReference type="GO" id="GO:0008202">
    <property type="term" value="P:steroid metabolic process"/>
    <property type="evidence" value="ECO:0000318"/>
    <property type="project" value="GO_Central"/>
</dbReference>
<dbReference type="PRINTS" id="PR00080">
    <property type="entry name" value="SDRFAMILY"/>
</dbReference>
<evidence type="ECO:0000313" key="4">
    <source>
        <dbReference type="EnsemblMetazoa" id="XP_030846705"/>
    </source>
</evidence>
<dbReference type="AlphaFoldDB" id="A0A7M7P7U7"/>
<dbReference type="InterPro" id="IPR036291">
    <property type="entry name" value="NAD(P)-bd_dom_sf"/>
</dbReference>
<evidence type="ECO:0000313" key="5">
    <source>
        <dbReference type="Proteomes" id="UP000007110"/>
    </source>
</evidence>
<dbReference type="FunCoup" id="A0A7M7P7U7">
    <property type="interactions" value="40"/>
</dbReference>
<dbReference type="EnsemblMetazoa" id="XM_030990845">
    <property type="protein sequence ID" value="XP_030846705"/>
    <property type="gene ID" value="LOC588241"/>
</dbReference>
<dbReference type="EnsemblMetazoa" id="XM_030990846">
    <property type="protein sequence ID" value="XP_030846706"/>
    <property type="gene ID" value="LOC588241"/>
</dbReference>
<accession>A0A7M7P7U7</accession>
<dbReference type="OrthoDB" id="5296at2759"/>
<name>A0A7M7P7U7_STRPU</name>
<dbReference type="Gene3D" id="3.40.50.720">
    <property type="entry name" value="NAD(P)-binding Rossmann-like Domain"/>
    <property type="match status" value="1"/>
</dbReference>
<dbReference type="PRINTS" id="PR00081">
    <property type="entry name" value="GDHRDH"/>
</dbReference>
<sequence length="328" mass="37072">MCCLIYCAAAILAFAIIARLIERHLRKPYVDRLTEKYVLITGCDSGFGKLLVKQLDCKGVHVFAGCLTPKGAEEIDQETSERVKTLVLDVTKHEHIEAALEEVERTLPSNTGLWGLVNNAGISVACGLQEWHTREDYKRVLDVNILGLMDMCVTFLPLVRKAKGRIVNVASMEGRFALPSGAYAVSKFGVEAFSDSVRREAKMFHYGINVAIIEPGFFRTLISSKNNFTNNLDKAWDRLTPERKSEFIEEGFQKLRQNVCNMLDNRTSTKLHLVSDAMEHALFSRWPKTRYGVGWDAKYIWIPLSYIPNIISDHLISMGGFPIIKNNR</sequence>
<dbReference type="PROSITE" id="PS00061">
    <property type="entry name" value="ADH_SHORT"/>
    <property type="match status" value="1"/>
</dbReference>
<dbReference type="PANTHER" id="PTHR43313:SF50">
    <property type="entry name" value="GH26015P"/>
    <property type="match status" value="1"/>
</dbReference>
<dbReference type="SUPFAM" id="SSF51735">
    <property type="entry name" value="NAD(P)-binding Rossmann-fold domains"/>
    <property type="match status" value="1"/>
</dbReference>
<dbReference type="FunFam" id="3.40.50.720:FF:000074">
    <property type="entry name" value="Retinol dehydrogenase type 1"/>
    <property type="match status" value="1"/>
</dbReference>
<dbReference type="GO" id="GO:0016491">
    <property type="term" value="F:oxidoreductase activity"/>
    <property type="evidence" value="ECO:0000318"/>
    <property type="project" value="GO_Central"/>
</dbReference>
<evidence type="ECO:0000256" key="1">
    <source>
        <dbReference type="ARBA" id="ARBA00006484"/>
    </source>
</evidence>
<dbReference type="RefSeq" id="XP_030846706.1">
    <property type="nucleotide sequence ID" value="XM_030990846.1"/>
</dbReference>
<keyword evidence="5" id="KW-1185">Reference proteome</keyword>
<dbReference type="InterPro" id="IPR020904">
    <property type="entry name" value="Sc_DH/Rdtase_CS"/>
</dbReference>
<comment type="similarity">
    <text evidence="1 3">Belongs to the short-chain dehydrogenases/reductases (SDR) family.</text>
</comment>
<dbReference type="RefSeq" id="XP_030846705.1">
    <property type="nucleotide sequence ID" value="XM_030990845.1"/>
</dbReference>
<protein>
    <submittedName>
        <fullName evidence="4">Uncharacterized protein</fullName>
    </submittedName>
</protein>
<dbReference type="GeneID" id="588241"/>
<keyword evidence="2" id="KW-0560">Oxidoreductase</keyword>
<dbReference type="OMA" id="FIMALNV"/>